<sequence>MFQDKYVFAQLTAFLNRSKFNRIVAKYDGDKYVKFFTCWNQLLTLMFGQLCNRESLRDLIVAIEAHANKTY</sequence>
<gene>
    <name evidence="2" type="ORF">SAMN05192581_1003167</name>
</gene>
<organism evidence="2 3">
    <name type="scientific">Bacteroides ovatus</name>
    <dbReference type="NCBI Taxonomy" id="28116"/>
    <lineage>
        <taxon>Bacteria</taxon>
        <taxon>Pseudomonadati</taxon>
        <taxon>Bacteroidota</taxon>
        <taxon>Bacteroidia</taxon>
        <taxon>Bacteroidales</taxon>
        <taxon>Bacteroidaceae</taxon>
        <taxon>Bacteroides</taxon>
    </lineage>
</organism>
<proteinExistence type="predicted"/>
<name>A0A1G6G1B1_BACOV</name>
<evidence type="ECO:0000259" key="1">
    <source>
        <dbReference type="Pfam" id="PF14294"/>
    </source>
</evidence>
<feature type="domain" description="DUF4372" evidence="1">
    <location>
        <begin position="5"/>
        <end position="71"/>
    </location>
</feature>
<dbReference type="Proteomes" id="UP000183670">
    <property type="component" value="Unassembled WGS sequence"/>
</dbReference>
<accession>A0A1G6G1B1</accession>
<dbReference type="EMBL" id="FMYE01000003">
    <property type="protein sequence ID" value="SDB75758.1"/>
    <property type="molecule type" value="Genomic_DNA"/>
</dbReference>
<dbReference type="Pfam" id="PF14294">
    <property type="entry name" value="DUF4372"/>
    <property type="match status" value="1"/>
</dbReference>
<reference evidence="2 3" key="1">
    <citation type="submission" date="2016-10" db="EMBL/GenBank/DDBJ databases">
        <authorList>
            <person name="de Groot N.N."/>
        </authorList>
    </citation>
    <scope>NUCLEOTIDE SEQUENCE [LARGE SCALE GENOMIC DNA]</scope>
    <source>
        <strain evidence="2 3">NLAE-zl-C500</strain>
    </source>
</reference>
<dbReference type="AlphaFoldDB" id="A0A1G6G1B1"/>
<protein>
    <recommendedName>
        <fullName evidence="1">DUF4372 domain-containing protein</fullName>
    </recommendedName>
</protein>
<evidence type="ECO:0000313" key="3">
    <source>
        <dbReference type="Proteomes" id="UP000183670"/>
    </source>
</evidence>
<dbReference type="InterPro" id="IPR025399">
    <property type="entry name" value="DUF4372"/>
</dbReference>
<dbReference type="RefSeq" id="WP_139164907.1">
    <property type="nucleotide sequence ID" value="NZ_FMYE01000003.1"/>
</dbReference>
<feature type="non-terminal residue" evidence="2">
    <location>
        <position position="71"/>
    </location>
</feature>
<evidence type="ECO:0000313" key="2">
    <source>
        <dbReference type="EMBL" id="SDB75758.1"/>
    </source>
</evidence>